<reference evidence="4 5" key="1">
    <citation type="submission" date="2017-03" db="EMBL/GenBank/DDBJ databases">
        <title>Widespread Adenine N6-methylation of Active Genes in Fungi.</title>
        <authorList>
            <consortium name="DOE Joint Genome Institute"/>
            <person name="Mondo S.J."/>
            <person name="Dannebaum R.O."/>
            <person name="Kuo R.C."/>
            <person name="Louie K.B."/>
            <person name="Bewick A.J."/>
            <person name="Labutti K."/>
            <person name="Haridas S."/>
            <person name="Kuo A."/>
            <person name="Salamov A."/>
            <person name="Ahrendt S.R."/>
            <person name="Lau R."/>
            <person name="Bowen B.P."/>
            <person name="Lipzen A."/>
            <person name="Sullivan W."/>
            <person name="Andreopoulos W.B."/>
            <person name="Clum A."/>
            <person name="Lindquist E."/>
            <person name="Daum C."/>
            <person name="Northen T.R."/>
            <person name="Ramamoorthy G."/>
            <person name="Schmitz R.J."/>
            <person name="Gryganskyi A."/>
            <person name="Culley D."/>
            <person name="Magnuson J."/>
            <person name="James T.Y."/>
            <person name="O'Malley M.A."/>
            <person name="Stajich J.E."/>
            <person name="Spatafora J.W."/>
            <person name="Visel A."/>
            <person name="Grigoriev I.V."/>
        </authorList>
    </citation>
    <scope>NUCLEOTIDE SEQUENCE [LARGE SCALE GENOMIC DNA]</scope>
    <source>
        <strain evidence="4 5">NRRL Y-17943</strain>
    </source>
</reference>
<accession>A0A1Y1UIA4</accession>
<proteinExistence type="predicted"/>
<dbReference type="PANTHER" id="PTHR28133:SF1">
    <property type="entry name" value="REQUIRED FOR RESPIRATORY GROWTH PROTEIN 7, MITOCHONDRIAL"/>
    <property type="match status" value="1"/>
</dbReference>
<gene>
    <name evidence="4" type="ORF">BD324DRAFT_680670</name>
</gene>
<comment type="caution">
    <text evidence="4">The sequence shown here is derived from an EMBL/GenBank/DDBJ whole genome shotgun (WGS) entry which is preliminary data.</text>
</comment>
<evidence type="ECO:0000313" key="5">
    <source>
        <dbReference type="Proteomes" id="UP000193218"/>
    </source>
</evidence>
<name>A0A1Y1UIA4_9TREE</name>
<feature type="compositionally biased region" description="Polar residues" evidence="3">
    <location>
        <begin position="56"/>
        <end position="70"/>
    </location>
</feature>
<dbReference type="AlphaFoldDB" id="A0A1Y1UIA4"/>
<dbReference type="Pfam" id="PF10356">
    <property type="entry name" value="RRG7"/>
    <property type="match status" value="1"/>
</dbReference>
<dbReference type="InterPro" id="IPR018828">
    <property type="entry name" value="RRG7"/>
</dbReference>
<dbReference type="EMBL" id="NBSH01000005">
    <property type="protein sequence ID" value="ORX37790.1"/>
    <property type="molecule type" value="Genomic_DNA"/>
</dbReference>
<evidence type="ECO:0000256" key="1">
    <source>
        <dbReference type="ARBA" id="ARBA00004173"/>
    </source>
</evidence>
<dbReference type="Proteomes" id="UP000193218">
    <property type="component" value="Unassembled WGS sequence"/>
</dbReference>
<protein>
    <recommendedName>
        <fullName evidence="6">Restriction endonuclease type IV Mrr domain-containing protein</fullName>
    </recommendedName>
</protein>
<dbReference type="GO" id="GO:0005739">
    <property type="term" value="C:mitochondrion"/>
    <property type="evidence" value="ECO:0007669"/>
    <property type="project" value="UniProtKB-SubCell"/>
</dbReference>
<sequence length="265" mass="29071">MAFSTVAIGTRFENHALKFLNHHLHMSLTRVGRAGDQGIDLRGWWWLPSGTLRAGPSSSSEGSGMDNTSAVRKGKGRALPEEDMVRIRVVAQCKALSVKTPPRDVRELEGVMAGLKLRQLSQQQADRLLESEDDPGLDSHLGTIAILVSQSGFSRDAVTRALNSPAPMMLIHLPGGRTTPSLLLDGIGEGGHGMQVNGCLWNHAMQGDKGLFSSNLALRREILSETEGDEEGIKVKEQWRCWYDGMRLDRVGPSLEQSMEERAHL</sequence>
<feature type="region of interest" description="Disordered" evidence="3">
    <location>
        <begin position="55"/>
        <end position="77"/>
    </location>
</feature>
<keyword evidence="5" id="KW-1185">Reference proteome</keyword>
<dbReference type="RefSeq" id="XP_021871777.1">
    <property type="nucleotide sequence ID" value="XM_022019088.1"/>
</dbReference>
<dbReference type="GeneID" id="33560897"/>
<organism evidence="4 5">
    <name type="scientific">Kockovaella imperatae</name>
    <dbReference type="NCBI Taxonomy" id="4999"/>
    <lineage>
        <taxon>Eukaryota</taxon>
        <taxon>Fungi</taxon>
        <taxon>Dikarya</taxon>
        <taxon>Basidiomycota</taxon>
        <taxon>Agaricomycotina</taxon>
        <taxon>Tremellomycetes</taxon>
        <taxon>Tremellales</taxon>
        <taxon>Cuniculitremaceae</taxon>
        <taxon>Kockovaella</taxon>
    </lineage>
</organism>
<dbReference type="PANTHER" id="PTHR28133">
    <property type="entry name" value="REQUIRED FOR RESPIRATORY GROWTH PROTEIN 7, MITOCHONDRIAL"/>
    <property type="match status" value="1"/>
</dbReference>
<keyword evidence="2" id="KW-0496">Mitochondrion</keyword>
<comment type="subcellular location">
    <subcellularLocation>
        <location evidence="1">Mitochondrion</location>
    </subcellularLocation>
</comment>
<evidence type="ECO:0000256" key="3">
    <source>
        <dbReference type="SAM" id="MobiDB-lite"/>
    </source>
</evidence>
<dbReference type="OrthoDB" id="20734at2759"/>
<dbReference type="InParanoid" id="A0A1Y1UIA4"/>
<evidence type="ECO:0008006" key="6">
    <source>
        <dbReference type="Google" id="ProtNLM"/>
    </source>
</evidence>
<evidence type="ECO:0000256" key="2">
    <source>
        <dbReference type="ARBA" id="ARBA00023128"/>
    </source>
</evidence>
<evidence type="ECO:0000313" key="4">
    <source>
        <dbReference type="EMBL" id="ORX37790.1"/>
    </source>
</evidence>